<dbReference type="PROSITE" id="PS50283">
    <property type="entry name" value="NA_SOLUT_SYMP_3"/>
    <property type="match status" value="1"/>
</dbReference>
<feature type="transmembrane region" description="Helical" evidence="10">
    <location>
        <begin position="230"/>
        <end position="254"/>
    </location>
</feature>
<evidence type="ECO:0000256" key="5">
    <source>
        <dbReference type="ARBA" id="ARBA00022692"/>
    </source>
</evidence>
<dbReference type="PANTHER" id="PTHR48086:SF6">
    <property type="entry name" value="CATION_ACETATE SYMPORTER ACTP"/>
    <property type="match status" value="1"/>
</dbReference>
<evidence type="ECO:0000256" key="8">
    <source>
        <dbReference type="ARBA" id="ARBA00023136"/>
    </source>
</evidence>
<evidence type="ECO:0000256" key="9">
    <source>
        <dbReference type="RuleBase" id="RU362091"/>
    </source>
</evidence>
<evidence type="ECO:0000256" key="6">
    <source>
        <dbReference type="ARBA" id="ARBA00022847"/>
    </source>
</evidence>
<reference evidence="11 12" key="1">
    <citation type="submission" date="2020-07" db="EMBL/GenBank/DDBJ databases">
        <title>Sequencing the genomes of 1000 actinobacteria strains.</title>
        <authorList>
            <person name="Klenk H.-P."/>
        </authorList>
    </citation>
    <scope>NUCLEOTIDE SEQUENCE [LARGE SCALE GENOMIC DNA]</scope>
    <source>
        <strain evidence="11 12">DSM 23819</strain>
    </source>
</reference>
<feature type="transmembrane region" description="Helical" evidence="10">
    <location>
        <begin position="46"/>
        <end position="70"/>
    </location>
</feature>
<feature type="transmembrane region" description="Helical" evidence="10">
    <location>
        <begin position="184"/>
        <end position="203"/>
    </location>
</feature>
<name>A0A7Y9S3D7_9ACTN</name>
<feature type="transmembrane region" description="Helical" evidence="10">
    <location>
        <begin position="413"/>
        <end position="434"/>
    </location>
</feature>
<keyword evidence="5 10" id="KW-0812">Transmembrane</keyword>
<dbReference type="InterPro" id="IPR001734">
    <property type="entry name" value="Na/solute_symporter"/>
</dbReference>
<keyword evidence="12" id="KW-1185">Reference proteome</keyword>
<dbReference type="Proteomes" id="UP000540656">
    <property type="component" value="Unassembled WGS sequence"/>
</dbReference>
<feature type="transmembrane region" description="Helical" evidence="10">
    <location>
        <begin position="154"/>
        <end position="172"/>
    </location>
</feature>
<sequence length="495" mass="51478">MTAEALSITAVVLVALTTLAIGTWGLRFSRTTSDFFVASRTVRPGLNASAIGGEYLSAASFLGVAGLVLVFGADMLWYPVGWTAGYLVLLVFVAAPLRRSGAYTLPDFAEARLASTRVRSLCSLLVVAIGWLYLVPQFQGAGITLSSTTGAPSWLGAVVVAAVVLVNVLSGGMRSITFVQAFQYWLKLTALLVPAIVLVGVWLDDGRPGPSVSDAAWSLPLGEGGGQGLYLTWSLIIATFLGTMGLPHVVVRYYTNPDGRAARRTTVAVLGLLGLFYLLPPIYSALGRVYSDGTAPDVLVLELPMLIVPGIGGELLSALVTAGAFAAFLSTSSGLSVAVAGVVTQDVFRGTRITGVRAFRVAGAIAVITPCTAAVLAPDLGIAKAVGLAFAVAASTFCPLLLLGIWWRGLTDVGAIAGLLTGFIASGIGVTYSLSSWTASGWVDVLLSQPAAWAVPLAFTTMYAVSKATASRVPGHVRRFMVRLHTPEAVALDRG</sequence>
<comment type="similarity">
    <text evidence="2 9">Belongs to the sodium:solute symporter (SSF) (TC 2.A.21) family.</text>
</comment>
<feature type="transmembrane region" description="Helical" evidence="10">
    <location>
        <begin position="6"/>
        <end position="26"/>
    </location>
</feature>
<organism evidence="11 12">
    <name type="scientific">Nocardioides daedukensis</name>
    <dbReference type="NCBI Taxonomy" id="634462"/>
    <lineage>
        <taxon>Bacteria</taxon>
        <taxon>Bacillati</taxon>
        <taxon>Actinomycetota</taxon>
        <taxon>Actinomycetes</taxon>
        <taxon>Propionibacteriales</taxon>
        <taxon>Nocardioidaceae</taxon>
        <taxon>Nocardioides</taxon>
    </lineage>
</organism>
<dbReference type="GO" id="GO:0015123">
    <property type="term" value="F:acetate transmembrane transporter activity"/>
    <property type="evidence" value="ECO:0007669"/>
    <property type="project" value="TreeGrafter"/>
</dbReference>
<evidence type="ECO:0000256" key="2">
    <source>
        <dbReference type="ARBA" id="ARBA00006434"/>
    </source>
</evidence>
<feature type="transmembrane region" description="Helical" evidence="10">
    <location>
        <begin position="382"/>
        <end position="406"/>
    </location>
</feature>
<dbReference type="InterPro" id="IPR038377">
    <property type="entry name" value="Na/Glc_symporter_sf"/>
</dbReference>
<dbReference type="Pfam" id="PF00474">
    <property type="entry name" value="SSF"/>
    <property type="match status" value="1"/>
</dbReference>
<proteinExistence type="inferred from homology"/>
<dbReference type="GO" id="GO:0006847">
    <property type="term" value="P:plasma membrane acetate transport"/>
    <property type="evidence" value="ECO:0007669"/>
    <property type="project" value="TreeGrafter"/>
</dbReference>
<keyword evidence="6" id="KW-0769">Symport</keyword>
<gene>
    <name evidence="11" type="ORF">BJ980_001912</name>
</gene>
<feature type="transmembrane region" description="Helical" evidence="10">
    <location>
        <begin position="76"/>
        <end position="97"/>
    </location>
</feature>
<dbReference type="CDD" id="cd11480">
    <property type="entry name" value="SLC5sbd_u4"/>
    <property type="match status" value="1"/>
</dbReference>
<keyword evidence="4" id="KW-1003">Cell membrane</keyword>
<keyword evidence="7 10" id="KW-1133">Transmembrane helix</keyword>
<feature type="transmembrane region" description="Helical" evidence="10">
    <location>
        <begin position="118"/>
        <end position="134"/>
    </location>
</feature>
<feature type="transmembrane region" description="Helical" evidence="10">
    <location>
        <begin position="358"/>
        <end position="376"/>
    </location>
</feature>
<evidence type="ECO:0000313" key="11">
    <source>
        <dbReference type="EMBL" id="NYG58989.1"/>
    </source>
</evidence>
<keyword evidence="3" id="KW-0813">Transport</keyword>
<accession>A0A7Y9S3D7</accession>
<evidence type="ECO:0000256" key="1">
    <source>
        <dbReference type="ARBA" id="ARBA00004651"/>
    </source>
</evidence>
<evidence type="ECO:0000256" key="3">
    <source>
        <dbReference type="ARBA" id="ARBA00022448"/>
    </source>
</evidence>
<evidence type="ECO:0000256" key="4">
    <source>
        <dbReference type="ARBA" id="ARBA00022475"/>
    </source>
</evidence>
<keyword evidence="8 10" id="KW-0472">Membrane</keyword>
<dbReference type="Gene3D" id="1.20.1730.10">
    <property type="entry name" value="Sodium/glucose cotransporter"/>
    <property type="match status" value="1"/>
</dbReference>
<feature type="transmembrane region" description="Helical" evidence="10">
    <location>
        <begin position="446"/>
        <end position="465"/>
    </location>
</feature>
<dbReference type="GO" id="GO:0005886">
    <property type="term" value="C:plasma membrane"/>
    <property type="evidence" value="ECO:0007669"/>
    <property type="project" value="UniProtKB-SubCell"/>
</dbReference>
<evidence type="ECO:0000256" key="7">
    <source>
        <dbReference type="ARBA" id="ARBA00022989"/>
    </source>
</evidence>
<dbReference type="PANTHER" id="PTHR48086">
    <property type="entry name" value="SODIUM/PROLINE SYMPORTER-RELATED"/>
    <property type="match status" value="1"/>
</dbReference>
<dbReference type="EMBL" id="JACCAA010000001">
    <property type="protein sequence ID" value="NYG58989.1"/>
    <property type="molecule type" value="Genomic_DNA"/>
</dbReference>
<dbReference type="AlphaFoldDB" id="A0A7Y9S3D7"/>
<feature type="transmembrane region" description="Helical" evidence="10">
    <location>
        <begin position="266"/>
        <end position="286"/>
    </location>
</feature>
<dbReference type="RefSeq" id="WP_179502089.1">
    <property type="nucleotide sequence ID" value="NZ_JACCAA010000001.1"/>
</dbReference>
<protein>
    <submittedName>
        <fullName evidence="11">Cation/acetate symporter</fullName>
    </submittedName>
</protein>
<comment type="caution">
    <text evidence="11">The sequence shown here is derived from an EMBL/GenBank/DDBJ whole genome shotgun (WGS) entry which is preliminary data.</text>
</comment>
<dbReference type="GO" id="GO:0015293">
    <property type="term" value="F:symporter activity"/>
    <property type="evidence" value="ECO:0007669"/>
    <property type="project" value="UniProtKB-KW"/>
</dbReference>
<evidence type="ECO:0000256" key="10">
    <source>
        <dbReference type="SAM" id="Phobius"/>
    </source>
</evidence>
<evidence type="ECO:0000313" key="12">
    <source>
        <dbReference type="Proteomes" id="UP000540656"/>
    </source>
</evidence>
<comment type="subcellular location">
    <subcellularLocation>
        <location evidence="1">Cell membrane</location>
        <topology evidence="1">Multi-pass membrane protein</topology>
    </subcellularLocation>
</comment>
<dbReference type="InterPro" id="IPR050277">
    <property type="entry name" value="Sodium:Solute_Symporter"/>
</dbReference>